<feature type="domain" description="Protein kinase" evidence="10">
    <location>
        <begin position="90"/>
        <end position="443"/>
    </location>
</feature>
<dbReference type="Proteomes" id="UP000249526">
    <property type="component" value="Unassembled WGS sequence"/>
</dbReference>
<dbReference type="EC" id="2.7.11.1" evidence="1"/>
<evidence type="ECO:0000256" key="7">
    <source>
        <dbReference type="ARBA" id="ARBA00047899"/>
    </source>
</evidence>
<evidence type="ECO:0000256" key="9">
    <source>
        <dbReference type="SAM" id="MobiDB-lite"/>
    </source>
</evidence>
<proteinExistence type="predicted"/>
<dbReference type="PANTHER" id="PTHR47634">
    <property type="entry name" value="PROTEIN KINASE DOMAIN-CONTAINING PROTEIN-RELATED"/>
    <property type="match status" value="1"/>
</dbReference>
<comment type="catalytic activity">
    <reaction evidence="8">
        <text>L-seryl-[protein] + ATP = O-phospho-L-seryl-[protein] + ADP + H(+)</text>
        <dbReference type="Rhea" id="RHEA:17989"/>
        <dbReference type="Rhea" id="RHEA-COMP:9863"/>
        <dbReference type="Rhea" id="RHEA-COMP:11604"/>
        <dbReference type="ChEBI" id="CHEBI:15378"/>
        <dbReference type="ChEBI" id="CHEBI:29999"/>
        <dbReference type="ChEBI" id="CHEBI:30616"/>
        <dbReference type="ChEBI" id="CHEBI:83421"/>
        <dbReference type="ChEBI" id="CHEBI:456216"/>
        <dbReference type="EC" id="2.7.11.1"/>
    </reaction>
</comment>
<dbReference type="AlphaFoldDB" id="A0A8G1R6X4"/>
<keyword evidence="12" id="KW-1185">Reference proteome</keyword>
<sequence length="448" mass="51298">MKTVLRLCSPINSIISRPKPSRQPITSSPLHPYQHRHTSSLSSPSPPRTFPTTGYELLNNIPKLEEESLPDYRAERFYPVHIGEVFNSRYQVITKLGFGSSSTVWLCRDLQTNNYLTLKLHVRSTQHTHLPEIRISKHLQAFHTKAEHSKHVGQKYNRLVYDSFEIQGPHGIHPCILYQPSGMDICDYVQCLEGNALPEDLLRVTIRFMLIALDYLHSANVVHTDIQPTNILLGIEDTSILTDLEEEELNEPAPRKKNHLPDNRTIYATRGMPFTTGEPMLADLGEARLLLPPDTGTQTGPIMPGLYRAPEVMLNMGWDEKVDIWALGQTAWTLLQSNHLFTNTPHLLTQNDHACRFAEMIALLGHPPVEFLGARSEESWRFWDRGGNWRNHVGIPGGSLDDRVTRLEGDRKRLFLRFLRKTLSWDPGERPSARELLMEDEWVRGEDY</sequence>
<dbReference type="SUPFAM" id="SSF56112">
    <property type="entry name" value="Protein kinase-like (PK-like)"/>
    <property type="match status" value="1"/>
</dbReference>
<evidence type="ECO:0000256" key="5">
    <source>
        <dbReference type="ARBA" id="ARBA00022777"/>
    </source>
</evidence>
<dbReference type="PROSITE" id="PS50011">
    <property type="entry name" value="PROTEIN_KINASE_DOM"/>
    <property type="match status" value="1"/>
</dbReference>
<dbReference type="SMART" id="SM00220">
    <property type="entry name" value="S_TKc"/>
    <property type="match status" value="1"/>
</dbReference>
<gene>
    <name evidence="11" type="ORF">BO85DRAFT_447505</name>
</gene>
<dbReference type="GO" id="GO:0000245">
    <property type="term" value="P:spliceosomal complex assembly"/>
    <property type="evidence" value="ECO:0007669"/>
    <property type="project" value="TreeGrafter"/>
</dbReference>
<keyword evidence="6" id="KW-0067">ATP-binding</keyword>
<dbReference type="InterPro" id="IPR000719">
    <property type="entry name" value="Prot_kinase_dom"/>
</dbReference>
<keyword evidence="4" id="KW-0547">Nucleotide-binding</keyword>
<evidence type="ECO:0000259" key="10">
    <source>
        <dbReference type="PROSITE" id="PS50011"/>
    </source>
</evidence>
<dbReference type="InterPro" id="IPR051334">
    <property type="entry name" value="SRPK"/>
</dbReference>
<evidence type="ECO:0000313" key="12">
    <source>
        <dbReference type="Proteomes" id="UP000249526"/>
    </source>
</evidence>
<protein>
    <recommendedName>
        <fullName evidence="1">non-specific serine/threonine protein kinase</fullName>
        <ecNumber evidence="1">2.7.11.1</ecNumber>
    </recommendedName>
</protein>
<dbReference type="GO" id="GO:0050684">
    <property type="term" value="P:regulation of mRNA processing"/>
    <property type="evidence" value="ECO:0007669"/>
    <property type="project" value="TreeGrafter"/>
</dbReference>
<evidence type="ECO:0000256" key="3">
    <source>
        <dbReference type="ARBA" id="ARBA00022679"/>
    </source>
</evidence>
<evidence type="ECO:0000256" key="1">
    <source>
        <dbReference type="ARBA" id="ARBA00012513"/>
    </source>
</evidence>
<dbReference type="Gene3D" id="3.30.200.20">
    <property type="entry name" value="Phosphorylase Kinase, domain 1"/>
    <property type="match status" value="1"/>
</dbReference>
<dbReference type="EMBL" id="KZ825058">
    <property type="protein sequence ID" value="RAH59622.1"/>
    <property type="molecule type" value="Genomic_DNA"/>
</dbReference>
<organism evidence="11 12">
    <name type="scientific">Aspergillus piperis CBS 112811</name>
    <dbReference type="NCBI Taxonomy" id="1448313"/>
    <lineage>
        <taxon>Eukaryota</taxon>
        <taxon>Fungi</taxon>
        <taxon>Dikarya</taxon>
        <taxon>Ascomycota</taxon>
        <taxon>Pezizomycotina</taxon>
        <taxon>Eurotiomycetes</taxon>
        <taxon>Eurotiomycetidae</taxon>
        <taxon>Eurotiales</taxon>
        <taxon>Aspergillaceae</taxon>
        <taxon>Aspergillus</taxon>
        <taxon>Aspergillus subgen. Circumdati</taxon>
    </lineage>
</organism>
<feature type="region of interest" description="Disordered" evidence="9">
    <location>
        <begin position="16"/>
        <end position="49"/>
    </location>
</feature>
<keyword evidence="2" id="KW-0723">Serine/threonine-protein kinase</keyword>
<dbReference type="RefSeq" id="XP_025517544.1">
    <property type="nucleotide sequence ID" value="XM_025659739.1"/>
</dbReference>
<accession>A0A8G1R6X4</accession>
<dbReference type="InterPro" id="IPR011009">
    <property type="entry name" value="Kinase-like_dom_sf"/>
</dbReference>
<keyword evidence="3" id="KW-0808">Transferase</keyword>
<evidence type="ECO:0000313" key="11">
    <source>
        <dbReference type="EMBL" id="RAH59622.1"/>
    </source>
</evidence>
<evidence type="ECO:0000256" key="4">
    <source>
        <dbReference type="ARBA" id="ARBA00022741"/>
    </source>
</evidence>
<dbReference type="Gene3D" id="1.10.510.10">
    <property type="entry name" value="Transferase(Phosphotransferase) domain 1"/>
    <property type="match status" value="1"/>
</dbReference>
<dbReference type="PANTHER" id="PTHR47634:SF9">
    <property type="entry name" value="PROTEIN KINASE DOMAIN-CONTAINING PROTEIN-RELATED"/>
    <property type="match status" value="1"/>
</dbReference>
<dbReference type="GO" id="GO:0004674">
    <property type="term" value="F:protein serine/threonine kinase activity"/>
    <property type="evidence" value="ECO:0007669"/>
    <property type="project" value="UniProtKB-KW"/>
</dbReference>
<dbReference type="Pfam" id="PF00069">
    <property type="entry name" value="Pkinase"/>
    <property type="match status" value="1"/>
</dbReference>
<dbReference type="GeneID" id="37163141"/>
<dbReference type="GO" id="GO:0005524">
    <property type="term" value="F:ATP binding"/>
    <property type="evidence" value="ECO:0007669"/>
    <property type="project" value="UniProtKB-KW"/>
</dbReference>
<evidence type="ECO:0000256" key="8">
    <source>
        <dbReference type="ARBA" id="ARBA00048679"/>
    </source>
</evidence>
<evidence type="ECO:0000256" key="6">
    <source>
        <dbReference type="ARBA" id="ARBA00022840"/>
    </source>
</evidence>
<name>A0A8G1R6X4_9EURO</name>
<keyword evidence="5 11" id="KW-0418">Kinase</keyword>
<comment type="catalytic activity">
    <reaction evidence="7">
        <text>L-threonyl-[protein] + ATP = O-phospho-L-threonyl-[protein] + ADP + H(+)</text>
        <dbReference type="Rhea" id="RHEA:46608"/>
        <dbReference type="Rhea" id="RHEA-COMP:11060"/>
        <dbReference type="Rhea" id="RHEA-COMP:11605"/>
        <dbReference type="ChEBI" id="CHEBI:15378"/>
        <dbReference type="ChEBI" id="CHEBI:30013"/>
        <dbReference type="ChEBI" id="CHEBI:30616"/>
        <dbReference type="ChEBI" id="CHEBI:61977"/>
        <dbReference type="ChEBI" id="CHEBI:456216"/>
        <dbReference type="EC" id="2.7.11.1"/>
    </reaction>
</comment>
<evidence type="ECO:0000256" key="2">
    <source>
        <dbReference type="ARBA" id="ARBA00022527"/>
    </source>
</evidence>
<reference evidence="11 12" key="1">
    <citation type="submission" date="2018-02" db="EMBL/GenBank/DDBJ databases">
        <title>The genomes of Aspergillus section Nigri reveals drivers in fungal speciation.</title>
        <authorList>
            <consortium name="DOE Joint Genome Institute"/>
            <person name="Vesth T.C."/>
            <person name="Nybo J."/>
            <person name="Theobald S."/>
            <person name="Brandl J."/>
            <person name="Frisvad J.C."/>
            <person name="Nielsen K.F."/>
            <person name="Lyhne E.K."/>
            <person name="Kogle M.E."/>
            <person name="Kuo A."/>
            <person name="Riley R."/>
            <person name="Clum A."/>
            <person name="Nolan M."/>
            <person name="Lipzen A."/>
            <person name="Salamov A."/>
            <person name="Henrissat B."/>
            <person name="Wiebenga A."/>
            <person name="De vries R.P."/>
            <person name="Grigoriev I.V."/>
            <person name="Mortensen U.H."/>
            <person name="Andersen M.R."/>
            <person name="Baker S.E."/>
        </authorList>
    </citation>
    <scope>NUCLEOTIDE SEQUENCE [LARGE SCALE GENOMIC DNA]</scope>
    <source>
        <strain evidence="11 12">CBS 112811</strain>
    </source>
</reference>